<evidence type="ECO:0000313" key="2">
    <source>
        <dbReference type="Proteomes" id="UP000220527"/>
    </source>
</evidence>
<gene>
    <name evidence="1" type="ORF">CJ255_18310</name>
</gene>
<proteinExistence type="predicted"/>
<dbReference type="EMBL" id="NQWI01000124">
    <property type="protein sequence ID" value="PDW01609.1"/>
    <property type="molecule type" value="Genomic_DNA"/>
</dbReference>
<dbReference type="AlphaFoldDB" id="A0A2A6RFF3"/>
<reference evidence="2" key="1">
    <citation type="submission" date="2017-08" db="EMBL/GenBank/DDBJ databases">
        <authorList>
            <person name="Grouzdev D.S."/>
            <person name="Gaisin V.A."/>
            <person name="Rysina M.S."/>
            <person name="Gorlenko V.M."/>
        </authorList>
    </citation>
    <scope>NUCLEOTIDE SEQUENCE [LARGE SCALE GENOMIC DNA]</scope>
    <source>
        <strain evidence="2">Kir15-3F</strain>
    </source>
</reference>
<sequence length="193" mass="20274">MVLTPQVFVALAEPVDTASGLDLSGEVALIRLALGELPTVVLPAPCTGERATLAALATGLQTGVTIFWFVAPVGYQHGAPCLALEQPNGTALPMSGYAFADFIMRNSNTPPRLVLLSAGNQPTPSATGAHLSKLAQTIAHHGLPCVLTLPTDWGDMESEPWIAALLTALERGTPPLDALPERLRGQARLFRGH</sequence>
<dbReference type="Proteomes" id="UP000220527">
    <property type="component" value="Unassembled WGS sequence"/>
</dbReference>
<organism evidence="1 2">
    <name type="scientific">Candidatus Viridilinea mediisalina</name>
    <dbReference type="NCBI Taxonomy" id="2024553"/>
    <lineage>
        <taxon>Bacteria</taxon>
        <taxon>Bacillati</taxon>
        <taxon>Chloroflexota</taxon>
        <taxon>Chloroflexia</taxon>
        <taxon>Chloroflexales</taxon>
        <taxon>Chloroflexineae</taxon>
        <taxon>Oscillochloridaceae</taxon>
        <taxon>Candidatus Viridilinea</taxon>
    </lineage>
</organism>
<accession>A0A2A6RFF3</accession>
<keyword evidence="2" id="KW-1185">Reference proteome</keyword>
<evidence type="ECO:0000313" key="1">
    <source>
        <dbReference type="EMBL" id="PDW01609.1"/>
    </source>
</evidence>
<name>A0A2A6RFF3_9CHLR</name>
<protein>
    <submittedName>
        <fullName evidence="1">Uncharacterized protein</fullName>
    </submittedName>
</protein>
<comment type="caution">
    <text evidence="1">The sequence shown here is derived from an EMBL/GenBank/DDBJ whole genome shotgun (WGS) entry which is preliminary data.</text>
</comment>